<feature type="compositionally biased region" description="Basic and acidic residues" evidence="1">
    <location>
        <begin position="17"/>
        <end position="28"/>
    </location>
</feature>
<reference evidence="2 3" key="1">
    <citation type="journal article" date="2005" name="Nature">
        <title>The map-based sequence of the rice genome.</title>
        <authorList>
            <consortium name="International rice genome sequencing project (IRGSP)"/>
            <person name="Matsumoto T."/>
            <person name="Wu J."/>
            <person name="Kanamori H."/>
            <person name="Katayose Y."/>
            <person name="Fujisawa M."/>
            <person name="Namiki N."/>
            <person name="Mizuno H."/>
            <person name="Yamamoto K."/>
            <person name="Antonio B.A."/>
            <person name="Baba T."/>
            <person name="Sakata K."/>
            <person name="Nagamura Y."/>
            <person name="Aoki H."/>
            <person name="Arikawa K."/>
            <person name="Arita K."/>
            <person name="Bito T."/>
            <person name="Chiden Y."/>
            <person name="Fujitsuka N."/>
            <person name="Fukunaka R."/>
            <person name="Hamada M."/>
            <person name="Harada C."/>
            <person name="Hayashi A."/>
            <person name="Hijishita S."/>
            <person name="Honda M."/>
            <person name="Hosokawa S."/>
            <person name="Ichikawa Y."/>
            <person name="Idonuma A."/>
            <person name="Iijima M."/>
            <person name="Ikeda M."/>
            <person name="Ikeno M."/>
            <person name="Ito K."/>
            <person name="Ito S."/>
            <person name="Ito T."/>
            <person name="Ito Y."/>
            <person name="Ito Y."/>
            <person name="Iwabuchi A."/>
            <person name="Kamiya K."/>
            <person name="Karasawa W."/>
            <person name="Kurita K."/>
            <person name="Katagiri S."/>
            <person name="Kikuta A."/>
            <person name="Kobayashi H."/>
            <person name="Kobayashi N."/>
            <person name="Machita K."/>
            <person name="Maehara T."/>
            <person name="Masukawa M."/>
            <person name="Mizubayashi T."/>
            <person name="Mukai Y."/>
            <person name="Nagasaki H."/>
            <person name="Nagata Y."/>
            <person name="Naito S."/>
            <person name="Nakashima M."/>
            <person name="Nakama Y."/>
            <person name="Nakamichi Y."/>
            <person name="Nakamura M."/>
            <person name="Meguro A."/>
            <person name="Negishi M."/>
            <person name="Ohta I."/>
            <person name="Ohta T."/>
            <person name="Okamoto M."/>
            <person name="Ono N."/>
            <person name="Saji S."/>
            <person name="Sakaguchi M."/>
            <person name="Sakai K."/>
            <person name="Shibata M."/>
            <person name="Shimokawa T."/>
            <person name="Song J."/>
            <person name="Takazaki Y."/>
            <person name="Terasawa K."/>
            <person name="Tsugane M."/>
            <person name="Tsuji K."/>
            <person name="Ueda S."/>
            <person name="Waki K."/>
            <person name="Yamagata H."/>
            <person name="Yamamoto M."/>
            <person name="Yamamoto S."/>
            <person name="Yamane H."/>
            <person name="Yoshiki S."/>
            <person name="Yoshihara R."/>
            <person name="Yukawa K."/>
            <person name="Zhong H."/>
            <person name="Yano M."/>
            <person name="Yuan Q."/>
            <person name="Ouyang S."/>
            <person name="Liu J."/>
            <person name="Jones K.M."/>
            <person name="Gansberger K."/>
            <person name="Moffat K."/>
            <person name="Hill J."/>
            <person name="Bera J."/>
            <person name="Fadrosh D."/>
            <person name="Jin S."/>
            <person name="Johri S."/>
            <person name="Kim M."/>
            <person name="Overton L."/>
            <person name="Reardon M."/>
            <person name="Tsitrin T."/>
            <person name="Vuong H."/>
            <person name="Weaver B."/>
            <person name="Ciecko A."/>
            <person name="Tallon L."/>
            <person name="Jackson J."/>
            <person name="Pai G."/>
            <person name="Aken S.V."/>
            <person name="Utterback T."/>
            <person name="Reidmuller S."/>
            <person name="Feldblyum T."/>
            <person name="Hsiao J."/>
            <person name="Zismann V."/>
            <person name="Iobst S."/>
            <person name="de Vazeille A.R."/>
            <person name="Buell C.R."/>
            <person name="Ying K."/>
            <person name="Li Y."/>
            <person name="Lu T."/>
            <person name="Huang Y."/>
            <person name="Zhao Q."/>
            <person name="Feng Q."/>
            <person name="Zhang L."/>
            <person name="Zhu J."/>
            <person name="Weng Q."/>
            <person name="Mu J."/>
            <person name="Lu Y."/>
            <person name="Fan D."/>
            <person name="Liu Y."/>
            <person name="Guan J."/>
            <person name="Zhang Y."/>
            <person name="Yu S."/>
            <person name="Liu X."/>
            <person name="Zhang Y."/>
            <person name="Hong G."/>
            <person name="Han B."/>
            <person name="Choisne N."/>
            <person name="Demange N."/>
            <person name="Orjeda G."/>
            <person name="Samain S."/>
            <person name="Cattolico L."/>
            <person name="Pelletier E."/>
            <person name="Couloux A."/>
            <person name="Segurens B."/>
            <person name="Wincker P."/>
            <person name="D'Hont A."/>
            <person name="Scarpelli C."/>
            <person name="Weissenbach J."/>
            <person name="Salanoubat M."/>
            <person name="Quetier F."/>
            <person name="Yu Y."/>
            <person name="Kim H.R."/>
            <person name="Rambo T."/>
            <person name="Currie J."/>
            <person name="Collura K."/>
            <person name="Luo M."/>
            <person name="Yang T."/>
            <person name="Ammiraju J.S.S."/>
            <person name="Engler F."/>
            <person name="Soderlund C."/>
            <person name="Wing R.A."/>
            <person name="Palmer L.E."/>
            <person name="de la Bastide M."/>
            <person name="Spiegel L."/>
            <person name="Nascimento L."/>
            <person name="Zutavern T."/>
            <person name="O'Shaughnessy A."/>
            <person name="Dike S."/>
            <person name="Dedhia N."/>
            <person name="Preston R."/>
            <person name="Balija V."/>
            <person name="McCombie W.R."/>
            <person name="Chow T."/>
            <person name="Chen H."/>
            <person name="Chung M."/>
            <person name="Chen C."/>
            <person name="Shaw J."/>
            <person name="Wu H."/>
            <person name="Hsiao K."/>
            <person name="Chao Y."/>
            <person name="Chu M."/>
            <person name="Cheng C."/>
            <person name="Hour A."/>
            <person name="Lee P."/>
            <person name="Lin S."/>
            <person name="Lin Y."/>
            <person name="Liou J."/>
            <person name="Liu S."/>
            <person name="Hsing Y."/>
            <person name="Raghuvanshi S."/>
            <person name="Mohanty A."/>
            <person name="Bharti A.K."/>
            <person name="Gaur A."/>
            <person name="Gupta V."/>
            <person name="Kumar D."/>
            <person name="Ravi V."/>
            <person name="Vij S."/>
            <person name="Kapur A."/>
            <person name="Khurana P."/>
            <person name="Khurana P."/>
            <person name="Khurana J.P."/>
            <person name="Tyagi A.K."/>
            <person name="Gaikwad K."/>
            <person name="Singh A."/>
            <person name="Dalal V."/>
            <person name="Srivastava S."/>
            <person name="Dixit A."/>
            <person name="Pal A.K."/>
            <person name="Ghazi I.A."/>
            <person name="Yadav M."/>
            <person name="Pandit A."/>
            <person name="Bhargava A."/>
            <person name="Sureshbabu K."/>
            <person name="Batra K."/>
            <person name="Sharma T.R."/>
            <person name="Mohapatra T."/>
            <person name="Singh N.K."/>
            <person name="Messing J."/>
            <person name="Nelson A.B."/>
            <person name="Fuks G."/>
            <person name="Kavchok S."/>
            <person name="Keizer G."/>
            <person name="Linton E."/>
            <person name="Llaca V."/>
            <person name="Song R."/>
            <person name="Tanyolac B."/>
            <person name="Young S."/>
            <person name="Ho-Il K."/>
            <person name="Hahn J.H."/>
            <person name="Sangsakoo G."/>
            <person name="Vanavichit A."/>
            <person name="de Mattos Luiz.A.T."/>
            <person name="Zimmer P.D."/>
            <person name="Malone G."/>
            <person name="Dellagostin O."/>
            <person name="de Oliveira A.C."/>
            <person name="Bevan M."/>
            <person name="Bancroft I."/>
            <person name="Minx P."/>
            <person name="Cordum H."/>
            <person name="Wilson R."/>
            <person name="Cheng Z."/>
            <person name="Jin W."/>
            <person name="Jiang J."/>
            <person name="Leong S.A."/>
            <person name="Iwama H."/>
            <person name="Gojobori T."/>
            <person name="Itoh T."/>
            <person name="Niimura Y."/>
            <person name="Fujii Y."/>
            <person name="Habara T."/>
            <person name="Sakai H."/>
            <person name="Sato Y."/>
            <person name="Wilson G."/>
            <person name="Kumar K."/>
            <person name="McCouch S."/>
            <person name="Juretic N."/>
            <person name="Hoen D."/>
            <person name="Wright S."/>
            <person name="Bruskiewich R."/>
            <person name="Bureau T."/>
            <person name="Miyao A."/>
            <person name="Hirochika H."/>
            <person name="Nishikawa T."/>
            <person name="Kadowaki K."/>
            <person name="Sugiura M."/>
            <person name="Burr B."/>
            <person name="Sasaki T."/>
        </authorList>
    </citation>
    <scope>NUCLEOTIDE SEQUENCE [LARGE SCALE GENOMIC DNA]</scope>
    <source>
        <strain evidence="3">cv. Nipponbare</strain>
    </source>
</reference>
<proteinExistence type="predicted"/>
<feature type="compositionally biased region" description="Basic and acidic residues" evidence="1">
    <location>
        <begin position="84"/>
        <end position="100"/>
    </location>
</feature>
<reference evidence="3" key="2">
    <citation type="journal article" date="2008" name="Nucleic Acids Res.">
        <title>The rice annotation project database (RAP-DB): 2008 update.</title>
        <authorList>
            <consortium name="The rice annotation project (RAP)"/>
        </authorList>
    </citation>
    <scope>GENOME REANNOTATION</scope>
    <source>
        <strain evidence="3">cv. Nipponbare</strain>
    </source>
</reference>
<dbReference type="EMBL" id="AP008218">
    <property type="protein sequence ID" value="BAF29327.1"/>
    <property type="molecule type" value="Genomic_DNA"/>
</dbReference>
<feature type="region of interest" description="Disordered" evidence="1">
    <location>
        <begin position="84"/>
        <end position="112"/>
    </location>
</feature>
<dbReference type="AlphaFoldDB" id="A0A0P0Y7K4"/>
<evidence type="ECO:0000313" key="3">
    <source>
        <dbReference type="Proteomes" id="UP000000763"/>
    </source>
</evidence>
<name>A0A0P0Y7K4_ORYSJ</name>
<dbReference type="KEGG" id="dosa:Os12g0178800"/>
<dbReference type="Gramene" id="Os12t0178800-01">
    <property type="protein sequence ID" value="Os12t0178800-01"/>
    <property type="gene ID" value="Os12g0178800"/>
</dbReference>
<evidence type="ECO:0000256" key="1">
    <source>
        <dbReference type="SAM" id="MobiDB-lite"/>
    </source>
</evidence>
<dbReference type="Proteomes" id="UP000000763">
    <property type="component" value="Chromosome 12"/>
</dbReference>
<gene>
    <name evidence="2" type="ordered locus">Os12g0178800</name>
</gene>
<protein>
    <submittedName>
        <fullName evidence="2">Os12g0178800 protein</fullName>
    </submittedName>
</protein>
<accession>A0A0P0Y7K4</accession>
<evidence type="ECO:0000313" key="2">
    <source>
        <dbReference type="EMBL" id="BAF29327.1"/>
    </source>
</evidence>
<organism evidence="2 3">
    <name type="scientific">Oryza sativa subsp. japonica</name>
    <name type="common">Rice</name>
    <dbReference type="NCBI Taxonomy" id="39947"/>
    <lineage>
        <taxon>Eukaryota</taxon>
        <taxon>Viridiplantae</taxon>
        <taxon>Streptophyta</taxon>
        <taxon>Embryophyta</taxon>
        <taxon>Tracheophyta</taxon>
        <taxon>Spermatophyta</taxon>
        <taxon>Magnoliopsida</taxon>
        <taxon>Liliopsida</taxon>
        <taxon>Poales</taxon>
        <taxon>Poaceae</taxon>
        <taxon>BOP clade</taxon>
        <taxon>Oryzoideae</taxon>
        <taxon>Oryzeae</taxon>
        <taxon>Oryzinae</taxon>
        <taxon>Oryza</taxon>
        <taxon>Oryza sativa</taxon>
    </lineage>
</organism>
<feature type="region of interest" description="Disordered" evidence="1">
    <location>
        <begin position="1"/>
        <end position="31"/>
    </location>
</feature>
<sequence>MGQDADVPGRALAAVGESREARQRRGEGRGGGVDEELLRVVVAVVPGLDGDDDAEEEVVGVRGEERGEAVLEGVGRRHRVQVDVGDRRRRGEAQRHREGEPGGGRAVAGGPRARHRLANDELRIEYGSGHLLLLLLLLRRRCSISTRIVDRDGSNLGHGAFG</sequence>